<evidence type="ECO:0000256" key="7">
    <source>
        <dbReference type="SAM" id="Phobius"/>
    </source>
</evidence>
<accession>J3P6A6</accession>
<evidence type="ECO:0000313" key="11">
    <source>
        <dbReference type="Proteomes" id="UP000006039"/>
    </source>
</evidence>
<feature type="transmembrane region" description="Helical" evidence="7">
    <location>
        <begin position="37"/>
        <end position="58"/>
    </location>
</feature>
<evidence type="ECO:0000313" key="10">
    <source>
        <dbReference type="EnsemblFungi" id="EJT72180"/>
    </source>
</evidence>
<dbReference type="STRING" id="644352.J3P6A6"/>
<dbReference type="GeneID" id="20349505"/>
<evidence type="ECO:0000256" key="6">
    <source>
        <dbReference type="SAM" id="MobiDB-lite"/>
    </source>
</evidence>
<dbReference type="EnsemblFungi" id="EJT72180">
    <property type="protein sequence ID" value="EJT72180"/>
    <property type="gene ID" value="GGTG_09047"/>
</dbReference>
<comment type="similarity">
    <text evidence="5">Belongs to the SAT4 family.</text>
</comment>
<feature type="domain" description="Rhodopsin" evidence="8">
    <location>
        <begin position="25"/>
        <end position="256"/>
    </location>
</feature>
<dbReference type="EMBL" id="GL385399">
    <property type="protein sequence ID" value="EJT72180.1"/>
    <property type="molecule type" value="Genomic_DNA"/>
</dbReference>
<name>J3P6A6_GAET3</name>
<feature type="transmembrane region" description="Helical" evidence="7">
    <location>
        <begin position="233"/>
        <end position="252"/>
    </location>
</feature>
<keyword evidence="11" id="KW-1185">Reference proteome</keyword>
<dbReference type="RefSeq" id="XP_009225154.1">
    <property type="nucleotide sequence ID" value="XM_009226890.1"/>
</dbReference>
<reference evidence="9" key="2">
    <citation type="submission" date="2010-07" db="EMBL/GenBank/DDBJ databases">
        <authorList>
            <consortium name="The Broad Institute Genome Sequencing Platform"/>
            <consortium name="Broad Institute Genome Sequencing Center for Infectious Disease"/>
            <person name="Ma L.-J."/>
            <person name="Dead R."/>
            <person name="Young S."/>
            <person name="Zeng Q."/>
            <person name="Koehrsen M."/>
            <person name="Alvarado L."/>
            <person name="Berlin A."/>
            <person name="Chapman S.B."/>
            <person name="Chen Z."/>
            <person name="Freedman E."/>
            <person name="Gellesch M."/>
            <person name="Goldberg J."/>
            <person name="Griggs A."/>
            <person name="Gujja S."/>
            <person name="Heilman E.R."/>
            <person name="Heiman D."/>
            <person name="Hepburn T."/>
            <person name="Howarth C."/>
            <person name="Jen D."/>
            <person name="Larson L."/>
            <person name="Mehta T."/>
            <person name="Neiman D."/>
            <person name="Pearson M."/>
            <person name="Roberts A."/>
            <person name="Saif S."/>
            <person name="Shea T."/>
            <person name="Shenoy N."/>
            <person name="Sisk P."/>
            <person name="Stolte C."/>
            <person name="Sykes S."/>
            <person name="Walk T."/>
            <person name="White J."/>
            <person name="Yandava C."/>
            <person name="Haas B."/>
            <person name="Nusbaum C."/>
            <person name="Birren B."/>
        </authorList>
    </citation>
    <scope>NUCLEOTIDE SEQUENCE</scope>
    <source>
        <strain evidence="9">R3-111a-1</strain>
    </source>
</reference>
<feature type="transmembrane region" description="Helical" evidence="7">
    <location>
        <begin position="118"/>
        <end position="141"/>
    </location>
</feature>
<evidence type="ECO:0000256" key="4">
    <source>
        <dbReference type="ARBA" id="ARBA00023136"/>
    </source>
</evidence>
<protein>
    <recommendedName>
        <fullName evidence="8">Rhodopsin domain-containing protein</fullName>
    </recommendedName>
</protein>
<sequence length="378" mass="40799">MVNPAEVMAIEWLMLSLAWLLVGLRVSVRFQMDKTRLLVVVSDLLLVLGALSILGLVICDTLTYRMGAMSDFGAIGEDLGKIRFATNYFFDAGLYLPKLSMLAIYYQLIPPHQRALRAGLYVVTAVTVAAVLITVFTDAFWCGPDPSVNWKVGENVCSTFTSTTLMVNNWALCITVEALIFLLPIPLLRQVRSLASIQQAGLVVVFSLGITTMMVSTGRFISMMYTGNYISVYIWATTEFAVSIMVVACMALRPLATKTWRAAAGKITNRSGGNRDGGNRSDGGNKKGGSAGSASASRRGTGARHPHHSQRNPSNAWQAPEGSEIQLTSFSADGVIMGNSVSVSSAGRRKSGPEPAFSHAVFREWEVTEHPAGAANHV</sequence>
<feature type="transmembrane region" description="Helical" evidence="7">
    <location>
        <begin position="200"/>
        <end position="221"/>
    </location>
</feature>
<keyword evidence="4 7" id="KW-0472">Membrane</keyword>
<reference evidence="11" key="1">
    <citation type="submission" date="2010-07" db="EMBL/GenBank/DDBJ databases">
        <title>The genome sequence of Gaeumannomyces graminis var. tritici strain R3-111a-1.</title>
        <authorList>
            <consortium name="The Broad Institute Genome Sequencing Platform"/>
            <person name="Ma L.-J."/>
            <person name="Dead R."/>
            <person name="Young S."/>
            <person name="Zeng Q."/>
            <person name="Koehrsen M."/>
            <person name="Alvarado L."/>
            <person name="Berlin A."/>
            <person name="Chapman S.B."/>
            <person name="Chen Z."/>
            <person name="Freedman E."/>
            <person name="Gellesch M."/>
            <person name="Goldberg J."/>
            <person name="Griggs A."/>
            <person name="Gujja S."/>
            <person name="Heilman E.R."/>
            <person name="Heiman D."/>
            <person name="Hepburn T."/>
            <person name="Howarth C."/>
            <person name="Jen D."/>
            <person name="Larson L."/>
            <person name="Mehta T."/>
            <person name="Neiman D."/>
            <person name="Pearson M."/>
            <person name="Roberts A."/>
            <person name="Saif S."/>
            <person name="Shea T."/>
            <person name="Shenoy N."/>
            <person name="Sisk P."/>
            <person name="Stolte C."/>
            <person name="Sykes S."/>
            <person name="Walk T."/>
            <person name="White J."/>
            <person name="Yandava C."/>
            <person name="Haas B."/>
            <person name="Nusbaum C."/>
            <person name="Birren B."/>
        </authorList>
    </citation>
    <scope>NUCLEOTIDE SEQUENCE [LARGE SCALE GENOMIC DNA]</scope>
    <source>
        <strain evidence="11">R3-111a-1</strain>
    </source>
</reference>
<dbReference type="GO" id="GO:0016020">
    <property type="term" value="C:membrane"/>
    <property type="evidence" value="ECO:0007669"/>
    <property type="project" value="UniProtKB-SubCell"/>
</dbReference>
<reference evidence="9" key="3">
    <citation type="submission" date="2010-09" db="EMBL/GenBank/DDBJ databases">
        <title>Annotation of Gaeumannomyces graminis var. tritici R3-111a-1.</title>
        <authorList>
            <consortium name="The Broad Institute Genome Sequencing Platform"/>
            <person name="Ma L.-J."/>
            <person name="Dead R."/>
            <person name="Young S.K."/>
            <person name="Zeng Q."/>
            <person name="Gargeya S."/>
            <person name="Fitzgerald M."/>
            <person name="Haas B."/>
            <person name="Abouelleil A."/>
            <person name="Alvarado L."/>
            <person name="Arachchi H.M."/>
            <person name="Berlin A."/>
            <person name="Brown A."/>
            <person name="Chapman S.B."/>
            <person name="Chen Z."/>
            <person name="Dunbar C."/>
            <person name="Freedman E."/>
            <person name="Gearin G."/>
            <person name="Gellesch M."/>
            <person name="Goldberg J."/>
            <person name="Griggs A."/>
            <person name="Gujja S."/>
            <person name="Heiman D."/>
            <person name="Howarth C."/>
            <person name="Larson L."/>
            <person name="Lui A."/>
            <person name="MacDonald P.J.P."/>
            <person name="Mehta T."/>
            <person name="Montmayeur A."/>
            <person name="Murphy C."/>
            <person name="Neiman D."/>
            <person name="Pearson M."/>
            <person name="Priest M."/>
            <person name="Roberts A."/>
            <person name="Saif S."/>
            <person name="Shea T."/>
            <person name="Shenoy N."/>
            <person name="Sisk P."/>
            <person name="Stolte C."/>
            <person name="Sykes S."/>
            <person name="Yandava C."/>
            <person name="Wortman J."/>
            <person name="Nusbaum C."/>
            <person name="Birren B."/>
        </authorList>
    </citation>
    <scope>NUCLEOTIDE SEQUENCE</scope>
    <source>
        <strain evidence="9">R3-111a-1</strain>
    </source>
</reference>
<dbReference type="Proteomes" id="UP000006039">
    <property type="component" value="Unassembled WGS sequence"/>
</dbReference>
<reference evidence="10" key="4">
    <citation type="journal article" date="2015" name="G3 (Bethesda)">
        <title>Genome sequences of three phytopathogenic species of the Magnaporthaceae family of fungi.</title>
        <authorList>
            <person name="Okagaki L.H."/>
            <person name="Nunes C.C."/>
            <person name="Sailsbery J."/>
            <person name="Clay B."/>
            <person name="Brown D."/>
            <person name="John T."/>
            <person name="Oh Y."/>
            <person name="Young N."/>
            <person name="Fitzgerald M."/>
            <person name="Haas B.J."/>
            <person name="Zeng Q."/>
            <person name="Young S."/>
            <person name="Adiconis X."/>
            <person name="Fan L."/>
            <person name="Levin J.Z."/>
            <person name="Mitchell T.K."/>
            <person name="Okubara P.A."/>
            <person name="Farman M.L."/>
            <person name="Kohn L.M."/>
            <person name="Birren B."/>
            <person name="Ma L.-J."/>
            <person name="Dean R.A."/>
        </authorList>
    </citation>
    <scope>NUCLEOTIDE SEQUENCE</scope>
    <source>
        <strain evidence="10">R3-111a-1</strain>
    </source>
</reference>
<dbReference type="InterPro" id="IPR049326">
    <property type="entry name" value="Rhodopsin_dom_fungi"/>
</dbReference>
<evidence type="ECO:0000256" key="5">
    <source>
        <dbReference type="ARBA" id="ARBA00038359"/>
    </source>
</evidence>
<gene>
    <name evidence="10" type="primary">20349505</name>
    <name evidence="9" type="ORF">GGTG_09047</name>
</gene>
<dbReference type="HOGENOM" id="CLU_070115_1_0_1"/>
<evidence type="ECO:0000259" key="8">
    <source>
        <dbReference type="Pfam" id="PF20684"/>
    </source>
</evidence>
<dbReference type="VEuPathDB" id="FungiDB:GGTG_09047"/>
<keyword evidence="3 7" id="KW-1133">Transmembrane helix</keyword>
<dbReference type="PANTHER" id="PTHR33048:SF92">
    <property type="entry name" value="INTEGRAL MEMBRANE PROTEIN"/>
    <property type="match status" value="1"/>
</dbReference>
<dbReference type="AlphaFoldDB" id="J3P6A6"/>
<feature type="region of interest" description="Disordered" evidence="6">
    <location>
        <begin position="266"/>
        <end position="320"/>
    </location>
</feature>
<proteinExistence type="inferred from homology"/>
<evidence type="ECO:0000313" key="9">
    <source>
        <dbReference type="EMBL" id="EJT72180.1"/>
    </source>
</evidence>
<dbReference type="OrthoDB" id="444631at2759"/>
<feature type="compositionally biased region" description="Basic residues" evidence="6">
    <location>
        <begin position="301"/>
        <end position="310"/>
    </location>
</feature>
<dbReference type="PANTHER" id="PTHR33048">
    <property type="entry name" value="PTH11-LIKE INTEGRAL MEMBRANE PROTEIN (AFU_ORTHOLOGUE AFUA_5G11245)"/>
    <property type="match status" value="1"/>
</dbReference>
<feature type="transmembrane region" description="Helical" evidence="7">
    <location>
        <begin position="12"/>
        <end position="30"/>
    </location>
</feature>
<feature type="transmembrane region" description="Helical" evidence="7">
    <location>
        <begin position="88"/>
        <end position="106"/>
    </location>
</feature>
<dbReference type="InterPro" id="IPR052337">
    <property type="entry name" value="SAT4-like"/>
</dbReference>
<reference evidence="10" key="5">
    <citation type="submission" date="2018-04" db="UniProtKB">
        <authorList>
            <consortium name="EnsemblFungi"/>
        </authorList>
    </citation>
    <scope>IDENTIFICATION</scope>
    <source>
        <strain evidence="10">R3-111a-1</strain>
    </source>
</reference>
<dbReference type="Pfam" id="PF20684">
    <property type="entry name" value="Fung_rhodopsin"/>
    <property type="match status" value="1"/>
</dbReference>
<keyword evidence="2 7" id="KW-0812">Transmembrane</keyword>
<organism evidence="9">
    <name type="scientific">Gaeumannomyces tritici (strain R3-111a-1)</name>
    <name type="common">Wheat and barley take-all root rot fungus</name>
    <name type="synonym">Gaeumannomyces graminis var. tritici</name>
    <dbReference type="NCBI Taxonomy" id="644352"/>
    <lineage>
        <taxon>Eukaryota</taxon>
        <taxon>Fungi</taxon>
        <taxon>Dikarya</taxon>
        <taxon>Ascomycota</taxon>
        <taxon>Pezizomycotina</taxon>
        <taxon>Sordariomycetes</taxon>
        <taxon>Sordariomycetidae</taxon>
        <taxon>Magnaporthales</taxon>
        <taxon>Magnaporthaceae</taxon>
        <taxon>Gaeumannomyces</taxon>
    </lineage>
</organism>
<evidence type="ECO:0000256" key="1">
    <source>
        <dbReference type="ARBA" id="ARBA00004141"/>
    </source>
</evidence>
<comment type="subcellular location">
    <subcellularLocation>
        <location evidence="1">Membrane</location>
        <topology evidence="1">Multi-pass membrane protein</topology>
    </subcellularLocation>
</comment>
<dbReference type="eggNOG" id="ENOG502SAPN">
    <property type="taxonomic scope" value="Eukaryota"/>
</dbReference>
<evidence type="ECO:0000256" key="2">
    <source>
        <dbReference type="ARBA" id="ARBA00022692"/>
    </source>
</evidence>
<evidence type="ECO:0000256" key="3">
    <source>
        <dbReference type="ARBA" id="ARBA00022989"/>
    </source>
</evidence>
<feature type="transmembrane region" description="Helical" evidence="7">
    <location>
        <begin position="169"/>
        <end position="188"/>
    </location>
</feature>